<evidence type="ECO:0000313" key="1">
    <source>
        <dbReference type="EMBL" id="MFC6662844.1"/>
    </source>
</evidence>
<reference evidence="2" key="1">
    <citation type="journal article" date="2019" name="Int. J. Syst. Evol. Microbiol.">
        <title>The Global Catalogue of Microorganisms (GCM) 10K type strain sequencing project: providing services to taxonomists for standard genome sequencing and annotation.</title>
        <authorList>
            <consortium name="The Broad Institute Genomics Platform"/>
            <consortium name="The Broad Institute Genome Sequencing Center for Infectious Disease"/>
            <person name="Wu L."/>
            <person name="Ma J."/>
        </authorList>
    </citation>
    <scope>NUCLEOTIDE SEQUENCE [LARGE SCALE GENOMIC DNA]</scope>
    <source>
        <strain evidence="2">CCUG 63830</strain>
    </source>
</reference>
<evidence type="ECO:0000313" key="2">
    <source>
        <dbReference type="Proteomes" id="UP001596317"/>
    </source>
</evidence>
<proteinExistence type="predicted"/>
<protein>
    <submittedName>
        <fullName evidence="1">Uncharacterized protein</fullName>
    </submittedName>
</protein>
<name>A0ABW1ZPG8_9DEIO</name>
<dbReference type="RefSeq" id="WP_380058766.1">
    <property type="nucleotide sequence ID" value="NZ_JBHSWB010000002.1"/>
</dbReference>
<gene>
    <name evidence="1" type="ORF">ACFP90_22645</name>
</gene>
<keyword evidence="2" id="KW-1185">Reference proteome</keyword>
<dbReference type="Proteomes" id="UP001596317">
    <property type="component" value="Unassembled WGS sequence"/>
</dbReference>
<accession>A0ABW1ZPG8</accession>
<sequence>MDLVHLPMPTHPQPYPITTVMAPGLFAALKALRPSLYQSYPEQEGTLHRDEAGAPHTLHLLGQDWPVTFVETSVALEVELNLPEPVFLKAVDEALDALEGRRVN</sequence>
<organism evidence="1 2">
    <name type="scientific">Deinococcus multiflagellatus</name>
    <dbReference type="NCBI Taxonomy" id="1656887"/>
    <lineage>
        <taxon>Bacteria</taxon>
        <taxon>Thermotogati</taxon>
        <taxon>Deinococcota</taxon>
        <taxon>Deinococci</taxon>
        <taxon>Deinococcales</taxon>
        <taxon>Deinococcaceae</taxon>
        <taxon>Deinococcus</taxon>
    </lineage>
</organism>
<dbReference type="EMBL" id="JBHSWB010000002">
    <property type="protein sequence ID" value="MFC6662844.1"/>
    <property type="molecule type" value="Genomic_DNA"/>
</dbReference>
<comment type="caution">
    <text evidence="1">The sequence shown here is derived from an EMBL/GenBank/DDBJ whole genome shotgun (WGS) entry which is preliminary data.</text>
</comment>